<dbReference type="Proteomes" id="UP001500668">
    <property type="component" value="Unassembled WGS sequence"/>
</dbReference>
<proteinExistence type="predicted"/>
<sequence>MSGFATHRQRVHDTGLSVRARHASLRTCVVMFAPYGFRATYHHLCRSAEVPARLEADPEALVRAVEELQTARALWLGDEAAYIARRRREKAAGRRSTRADGSWRDAGRGSGGSLVYCPDPGFHPTDPLPVVVERVLGSRIVPGAVERCRACVGENGVVRWFDGREVYELCRVCGVALDSCEAEPDPVVLRERQERWAGIWKRAL</sequence>
<name>A0ABP3Q8F9_9ACTN</name>
<accession>A0ABP3Q8F9</accession>
<protein>
    <recommendedName>
        <fullName evidence="3">GATA-type domain-containing protein</fullName>
    </recommendedName>
</protein>
<dbReference type="EMBL" id="BAAACA010000006">
    <property type="protein sequence ID" value="GAA0582585.1"/>
    <property type="molecule type" value="Genomic_DNA"/>
</dbReference>
<evidence type="ECO:0008006" key="3">
    <source>
        <dbReference type="Google" id="ProtNLM"/>
    </source>
</evidence>
<evidence type="ECO:0000313" key="2">
    <source>
        <dbReference type="Proteomes" id="UP001500668"/>
    </source>
</evidence>
<evidence type="ECO:0000313" key="1">
    <source>
        <dbReference type="EMBL" id="GAA0582585.1"/>
    </source>
</evidence>
<reference evidence="2" key="1">
    <citation type="journal article" date="2019" name="Int. J. Syst. Evol. Microbiol.">
        <title>The Global Catalogue of Microorganisms (GCM) 10K type strain sequencing project: providing services to taxonomists for standard genome sequencing and annotation.</title>
        <authorList>
            <consortium name="The Broad Institute Genomics Platform"/>
            <consortium name="The Broad Institute Genome Sequencing Center for Infectious Disease"/>
            <person name="Wu L."/>
            <person name="Ma J."/>
        </authorList>
    </citation>
    <scope>NUCLEOTIDE SEQUENCE [LARGE SCALE GENOMIC DNA]</scope>
    <source>
        <strain evidence="2">JCM 5067</strain>
    </source>
</reference>
<keyword evidence="2" id="KW-1185">Reference proteome</keyword>
<organism evidence="1 2">
    <name type="scientific">Streptomyces crystallinus</name>
    <dbReference type="NCBI Taxonomy" id="68191"/>
    <lineage>
        <taxon>Bacteria</taxon>
        <taxon>Bacillati</taxon>
        <taxon>Actinomycetota</taxon>
        <taxon>Actinomycetes</taxon>
        <taxon>Kitasatosporales</taxon>
        <taxon>Streptomycetaceae</taxon>
        <taxon>Streptomyces</taxon>
    </lineage>
</organism>
<comment type="caution">
    <text evidence="1">The sequence shown here is derived from an EMBL/GenBank/DDBJ whole genome shotgun (WGS) entry which is preliminary data.</text>
</comment>
<gene>
    <name evidence="1" type="ORF">GCM10010394_09090</name>
</gene>